<comment type="caution">
    <text evidence="1">The sequence shown here is derived from an EMBL/GenBank/DDBJ whole genome shotgun (WGS) entry which is preliminary data.</text>
</comment>
<organism evidence="1 2">
    <name type="scientific">Coniosporium tulheliwenetii</name>
    <dbReference type="NCBI Taxonomy" id="3383036"/>
    <lineage>
        <taxon>Eukaryota</taxon>
        <taxon>Fungi</taxon>
        <taxon>Dikarya</taxon>
        <taxon>Ascomycota</taxon>
        <taxon>Pezizomycotina</taxon>
        <taxon>Dothideomycetes</taxon>
        <taxon>Dothideomycetes incertae sedis</taxon>
        <taxon>Coniosporium</taxon>
    </lineage>
</organism>
<dbReference type="Proteomes" id="UP001172680">
    <property type="component" value="Unassembled WGS sequence"/>
</dbReference>
<gene>
    <name evidence="1" type="ORF">H2199_004030</name>
</gene>
<keyword evidence="2" id="KW-1185">Reference proteome</keyword>
<sequence length="574" mass="61157">MATEHGTMPVNGTFGSHQTQGYGATEHNYGAHNTNNVTSANAGYGAATATANTQQSSEQPHAEVPKDEVGWYFVESYYTTLSRQPEKLYLFYNKRSQFVSGDEETKLPVCIGQKAINERIRELDFQDCKVRVTNVDSQGSDSSIVIQVIGEMSNKSQPRRKFVQTFVLAEQTNGYFVLNDIFRYLKEDEEELVEGEEAQPEQPAATADIKEPAPPAEDPTPKTLTSSEDTAAQEHDAEQVDKELEEVIGQDDTAEKEASPPPAAVVNGTPVPETEIDEAEEAPAAATTAEESQEDAPSTAEAAEAVASMESPAAEEVLEPEKPESPKPSPVAEPAKPAPAPPAAQAPPPKPAAPKTWASLAASANRVAIPKAPTSSTSPAQQQPKAAPPAPAPAPLRPPLKPPVRETSPATSQGDSSSGWQAVGGDNKRQSRAQAQSTVAEQPNTRAYIKNVHEGIEGEALRSALTKYGELRYLDISRQRSCAFVDFATPAGYEAAIAANPLVVGSDQLIVEERRIRPSQYEPFRGRPGGPRGRGDGRGGQGRGGFKQDGPRGGFAPRGRGNVTPRGRGGPQAA</sequence>
<dbReference type="EMBL" id="JAPDRP010000011">
    <property type="protein sequence ID" value="KAJ9643351.1"/>
    <property type="molecule type" value="Genomic_DNA"/>
</dbReference>
<accession>A0ACC2Z802</accession>
<proteinExistence type="predicted"/>
<reference evidence="1" key="1">
    <citation type="submission" date="2022-10" db="EMBL/GenBank/DDBJ databases">
        <title>Culturing micro-colonial fungi from biological soil crusts in the Mojave desert and describing Neophaeococcomyces mojavensis, and introducing the new genera and species Taxawa tesnikishii.</title>
        <authorList>
            <person name="Kurbessoian T."/>
            <person name="Stajich J.E."/>
        </authorList>
    </citation>
    <scope>NUCLEOTIDE SEQUENCE</scope>
    <source>
        <strain evidence="1">JES_115</strain>
    </source>
</reference>
<evidence type="ECO:0000313" key="1">
    <source>
        <dbReference type="EMBL" id="KAJ9643351.1"/>
    </source>
</evidence>
<protein>
    <submittedName>
        <fullName evidence="1">Uncharacterized protein</fullName>
    </submittedName>
</protein>
<name>A0ACC2Z802_9PEZI</name>
<evidence type="ECO:0000313" key="2">
    <source>
        <dbReference type="Proteomes" id="UP001172680"/>
    </source>
</evidence>